<evidence type="ECO:0000256" key="5">
    <source>
        <dbReference type="ARBA" id="ARBA00023136"/>
    </source>
</evidence>
<evidence type="ECO:0000256" key="3">
    <source>
        <dbReference type="ARBA" id="ARBA00022692"/>
    </source>
</evidence>
<dbReference type="PANTHER" id="PTHR10283:SF82">
    <property type="entry name" value="SOLUTE CARRIER FAMILY 13 MEMBER 2"/>
    <property type="match status" value="1"/>
</dbReference>
<dbReference type="GO" id="GO:0008514">
    <property type="term" value="F:organic anion transmembrane transporter activity"/>
    <property type="evidence" value="ECO:0007669"/>
    <property type="project" value="UniProtKB-ARBA"/>
</dbReference>
<feature type="transmembrane region" description="Helical" evidence="6">
    <location>
        <begin position="108"/>
        <end position="125"/>
    </location>
</feature>
<reference evidence="8" key="1">
    <citation type="submission" date="2017-06" db="EMBL/GenBank/DDBJ databases">
        <authorList>
            <person name="Varghese N."/>
            <person name="Submissions S."/>
        </authorList>
    </citation>
    <scope>NUCLEOTIDE SEQUENCE [LARGE SCALE GENOMIC DNA]</scope>
    <source>
        <strain evidence="8">DSM 27993</strain>
    </source>
</reference>
<dbReference type="PANTHER" id="PTHR10283">
    <property type="entry name" value="SOLUTE CARRIER FAMILY 13 MEMBER"/>
    <property type="match status" value="1"/>
</dbReference>
<dbReference type="RefSeq" id="WP_089378713.1">
    <property type="nucleotide sequence ID" value="NZ_FZNX01000004.1"/>
</dbReference>
<evidence type="ECO:0000256" key="1">
    <source>
        <dbReference type="ARBA" id="ARBA00004141"/>
    </source>
</evidence>
<comment type="subcellular location">
    <subcellularLocation>
        <location evidence="1">Membrane</location>
        <topology evidence="1">Multi-pass membrane protein</topology>
    </subcellularLocation>
</comment>
<feature type="transmembrane region" description="Helical" evidence="6">
    <location>
        <begin position="414"/>
        <end position="434"/>
    </location>
</feature>
<dbReference type="Proteomes" id="UP000198412">
    <property type="component" value="Unassembled WGS sequence"/>
</dbReference>
<feature type="transmembrane region" description="Helical" evidence="6">
    <location>
        <begin position="137"/>
        <end position="160"/>
    </location>
</feature>
<dbReference type="AlphaFoldDB" id="A0A238YA18"/>
<feature type="transmembrane region" description="Helical" evidence="6">
    <location>
        <begin position="33"/>
        <end position="57"/>
    </location>
</feature>
<feature type="transmembrane region" description="Helical" evidence="6">
    <location>
        <begin position="497"/>
        <end position="520"/>
    </location>
</feature>
<dbReference type="EMBL" id="FZNX01000004">
    <property type="protein sequence ID" value="SNR68085.1"/>
    <property type="molecule type" value="Genomic_DNA"/>
</dbReference>
<feature type="transmembrane region" description="Helical" evidence="6">
    <location>
        <begin position="172"/>
        <end position="192"/>
    </location>
</feature>
<evidence type="ECO:0000256" key="2">
    <source>
        <dbReference type="ARBA" id="ARBA00007349"/>
    </source>
</evidence>
<feature type="transmembrane region" description="Helical" evidence="6">
    <location>
        <begin position="455"/>
        <end position="477"/>
    </location>
</feature>
<feature type="transmembrane region" description="Helical" evidence="6">
    <location>
        <begin position="77"/>
        <end position="101"/>
    </location>
</feature>
<evidence type="ECO:0000256" key="6">
    <source>
        <dbReference type="SAM" id="Phobius"/>
    </source>
</evidence>
<dbReference type="GO" id="GO:1905039">
    <property type="term" value="P:carboxylic acid transmembrane transport"/>
    <property type="evidence" value="ECO:0007669"/>
    <property type="project" value="UniProtKB-ARBA"/>
</dbReference>
<dbReference type="GO" id="GO:0005886">
    <property type="term" value="C:plasma membrane"/>
    <property type="evidence" value="ECO:0007669"/>
    <property type="project" value="TreeGrafter"/>
</dbReference>
<feature type="transmembrane region" description="Helical" evidence="6">
    <location>
        <begin position="198"/>
        <end position="214"/>
    </location>
</feature>
<dbReference type="Pfam" id="PF00939">
    <property type="entry name" value="Na_sulph_symp"/>
    <property type="match status" value="1"/>
</dbReference>
<gene>
    <name evidence="7" type="ORF">SAMN04488111_2424</name>
</gene>
<feature type="transmembrane region" description="Helical" evidence="6">
    <location>
        <begin position="373"/>
        <end position="394"/>
    </location>
</feature>
<dbReference type="InterPro" id="IPR001898">
    <property type="entry name" value="SLC13A/DASS"/>
</dbReference>
<keyword evidence="5 6" id="KW-0472">Membrane</keyword>
<feature type="transmembrane region" description="Helical" evidence="6">
    <location>
        <begin position="270"/>
        <end position="291"/>
    </location>
</feature>
<feature type="transmembrane region" description="Helical" evidence="6">
    <location>
        <begin position="319"/>
        <end position="338"/>
    </location>
</feature>
<evidence type="ECO:0000256" key="4">
    <source>
        <dbReference type="ARBA" id="ARBA00022989"/>
    </source>
</evidence>
<accession>A0A238YA18</accession>
<protein>
    <submittedName>
        <fullName evidence="7">Anion transporter</fullName>
    </submittedName>
</protein>
<comment type="similarity">
    <text evidence="2">Belongs to the SLC13A/DASS transporter (TC 2.A.47) family. DIT1 subfamily.</text>
</comment>
<dbReference type="InterPro" id="IPR030676">
    <property type="entry name" value="CitT-rel"/>
</dbReference>
<keyword evidence="3 6" id="KW-0812">Transmembrane</keyword>
<feature type="transmembrane region" description="Helical" evidence="6">
    <location>
        <begin position="344"/>
        <end position="361"/>
    </location>
</feature>
<dbReference type="OrthoDB" id="9156049at2"/>
<proteinExistence type="inferred from homology"/>
<evidence type="ECO:0000313" key="8">
    <source>
        <dbReference type="Proteomes" id="UP000198412"/>
    </source>
</evidence>
<name>A0A238YA18_9FLAO</name>
<organism evidence="7 8">
    <name type="scientific">Lutibacter flavus</name>
    <dbReference type="NCBI Taxonomy" id="691689"/>
    <lineage>
        <taxon>Bacteria</taxon>
        <taxon>Pseudomonadati</taxon>
        <taxon>Bacteroidota</taxon>
        <taxon>Flavobacteriia</taxon>
        <taxon>Flavobacteriales</taxon>
        <taxon>Flavobacteriaceae</taxon>
        <taxon>Lutibacter</taxon>
    </lineage>
</organism>
<sequence>MSALLQSGFDVLDMKNYRMEKLPKREKSKFERILMRIGGPLAFLSFVLILFVLKIPFLDNLDTTSLSASAKSNFENIGLQNFIFSNKAMLAIFASSLILWITEAIPNYLTSLILIIALVLTQVLPEDVAYAQLGHKVMWLNIMSFILASMLVATGVAKRFALWFIIKFGKSASSVILSFMVINVVLSLFISATTAKSAILLPVFMVVAAIYGASNGEKNNVGRNILLQNLFQNNMGASSFLTGSGANLLAASLIAGAIGSDIFFSEWMIASFPVAMALMIIGWIIGIKIIFPIKKEDSKPTILGGMDSLKKDLKDLGKVTFNEVKSIIIFVSILVLWVTDRWHGVSPTAVAFVGAIVALMPKIGIVKWNDVDIPWHLLLFSAGAYTLGAGFKVTDLPSISVNASFDALGFGVDTPFWILYVVLTAAMVFSALFMQSKTMRAMIFIPIAIGIATRFDFPIMSLAFPIALLIEHVYTLPFNSKPALLLYSTNQYSMSDGFKFGFTMQVIAWVLSIIMAMTYFKWLGITPNGLF</sequence>
<keyword evidence="8" id="KW-1185">Reference proteome</keyword>
<evidence type="ECO:0000313" key="7">
    <source>
        <dbReference type="EMBL" id="SNR68085.1"/>
    </source>
</evidence>
<dbReference type="PIRSF" id="PIRSF002457">
    <property type="entry name" value="DASS"/>
    <property type="match status" value="1"/>
</dbReference>
<feature type="transmembrane region" description="Helical" evidence="6">
    <location>
        <begin position="235"/>
        <end position="258"/>
    </location>
</feature>
<keyword evidence="4 6" id="KW-1133">Transmembrane helix</keyword>